<dbReference type="AlphaFoldDB" id="A0A2T9JHM2"/>
<reference evidence="3 4" key="1">
    <citation type="submission" date="2018-04" db="EMBL/GenBank/DDBJ databases">
        <title>The genome sequence of Caulobacter sp. 736.</title>
        <authorList>
            <person name="Gao J."/>
            <person name="Sun J."/>
        </authorList>
    </citation>
    <scope>NUCLEOTIDE SEQUENCE [LARGE SCALE GENOMIC DNA]</scope>
    <source>
        <strain evidence="3 4">736</strain>
    </source>
</reference>
<keyword evidence="4" id="KW-1185">Reference proteome</keyword>
<dbReference type="Proteomes" id="UP000244913">
    <property type="component" value="Unassembled WGS sequence"/>
</dbReference>
<evidence type="ECO:0000313" key="4">
    <source>
        <dbReference type="Proteomes" id="UP000244913"/>
    </source>
</evidence>
<evidence type="ECO:0000259" key="2">
    <source>
        <dbReference type="Pfam" id="PF04773"/>
    </source>
</evidence>
<dbReference type="GO" id="GO:0016989">
    <property type="term" value="F:sigma factor antagonist activity"/>
    <property type="evidence" value="ECO:0007669"/>
    <property type="project" value="TreeGrafter"/>
</dbReference>
<keyword evidence="1" id="KW-1133">Transmembrane helix</keyword>
<dbReference type="InterPro" id="IPR006860">
    <property type="entry name" value="FecR"/>
</dbReference>
<evidence type="ECO:0000313" key="3">
    <source>
        <dbReference type="EMBL" id="PVM83156.1"/>
    </source>
</evidence>
<dbReference type="Pfam" id="PF04773">
    <property type="entry name" value="FecR"/>
    <property type="match status" value="1"/>
</dbReference>
<feature type="transmembrane region" description="Helical" evidence="1">
    <location>
        <begin position="97"/>
        <end position="119"/>
    </location>
</feature>
<protein>
    <recommendedName>
        <fullName evidence="2">FecR protein domain-containing protein</fullName>
    </recommendedName>
</protein>
<proteinExistence type="predicted"/>
<dbReference type="Gene3D" id="2.60.120.1440">
    <property type="match status" value="1"/>
</dbReference>
<feature type="domain" description="FecR protein" evidence="2">
    <location>
        <begin position="127"/>
        <end position="219"/>
    </location>
</feature>
<evidence type="ECO:0000256" key="1">
    <source>
        <dbReference type="SAM" id="Phobius"/>
    </source>
</evidence>
<dbReference type="InterPro" id="IPR012373">
    <property type="entry name" value="Ferrdict_sens_TM"/>
</dbReference>
<name>A0A2T9JHM2_9CAUL</name>
<dbReference type="PIRSF" id="PIRSF018266">
    <property type="entry name" value="FecR"/>
    <property type="match status" value="1"/>
</dbReference>
<dbReference type="PANTHER" id="PTHR30273:SF2">
    <property type="entry name" value="PROTEIN FECR"/>
    <property type="match status" value="1"/>
</dbReference>
<comment type="caution">
    <text evidence="3">The sequence shown here is derived from an EMBL/GenBank/DDBJ whole genome shotgun (WGS) entry which is preliminary data.</text>
</comment>
<dbReference type="PANTHER" id="PTHR30273">
    <property type="entry name" value="PERIPLASMIC SIGNAL SENSOR AND SIGMA FACTOR ACTIVATOR FECR-RELATED"/>
    <property type="match status" value="1"/>
</dbReference>
<dbReference type="EMBL" id="QDKP01000033">
    <property type="protein sequence ID" value="PVM83156.1"/>
    <property type="molecule type" value="Genomic_DNA"/>
</dbReference>
<keyword evidence="1" id="KW-0812">Transmembrane</keyword>
<keyword evidence="1" id="KW-0472">Membrane</keyword>
<gene>
    <name evidence="3" type="ORF">DDF65_09750</name>
</gene>
<sequence length="335" mass="35451">MTEHRFDRRATPAAIQAAATWFARLRGPDGPRLRPAYARWRLRNAARAKVAAEIDDVWGLAGALADDPAIRELVDGAPSAAPTRVGRGQGAAWTRRAAALAVFVLAGAAGGGLALHFGVGAPVRSEVYQTAQGEQRSVTLSDGSTIRLDTATRLTVEMRPRRRDIRLAEGRARFVAARDPARPFVVEAGPARVEALGTVFDVRLDAGSAAVNLFKGAVEVRNTEHGSVRPVRLAPGDGVRVPASAAPLKIARFDRDGAWGWSDGRLVFAGASLAEVAAELNRYGPGRMVVTGASGQRFRGELKAGDVDGAATVLSALYDLSVRRAPNGDMVLAPR</sequence>
<dbReference type="RefSeq" id="WP_116566753.1">
    <property type="nucleotide sequence ID" value="NZ_QDKP01000033.1"/>
</dbReference>
<organism evidence="3 4">
    <name type="scientific">Caulobacter radicis</name>
    <dbReference type="NCBI Taxonomy" id="2172650"/>
    <lineage>
        <taxon>Bacteria</taxon>
        <taxon>Pseudomonadati</taxon>
        <taxon>Pseudomonadota</taxon>
        <taxon>Alphaproteobacteria</taxon>
        <taxon>Caulobacterales</taxon>
        <taxon>Caulobacteraceae</taxon>
        <taxon>Caulobacter</taxon>
    </lineage>
</organism>
<accession>A0A2T9JHM2</accession>